<dbReference type="GO" id="GO:0016740">
    <property type="term" value="F:transferase activity"/>
    <property type="evidence" value="ECO:0007669"/>
    <property type="project" value="UniProtKB-KW"/>
</dbReference>
<dbReference type="PROSITE" id="PS51093">
    <property type="entry name" value="PTS_EIIA_TYPE_1"/>
    <property type="match status" value="1"/>
</dbReference>
<evidence type="ECO:0000256" key="2">
    <source>
        <dbReference type="ARBA" id="ARBA00022448"/>
    </source>
</evidence>
<evidence type="ECO:0000313" key="8">
    <source>
        <dbReference type="EMBL" id="EFX97016.1"/>
    </source>
</evidence>
<dbReference type="Pfam" id="PF00358">
    <property type="entry name" value="PTS_EIIA_1"/>
    <property type="match status" value="1"/>
</dbReference>
<dbReference type="NCBIfam" id="TIGR00830">
    <property type="entry name" value="PTBA"/>
    <property type="match status" value="1"/>
</dbReference>
<evidence type="ECO:0000256" key="4">
    <source>
        <dbReference type="ARBA" id="ARBA00022679"/>
    </source>
</evidence>
<dbReference type="PANTHER" id="PTHR45008:SF1">
    <property type="entry name" value="PTS SYSTEM GLUCOSE-SPECIFIC EIIA COMPONENT"/>
    <property type="match status" value="1"/>
</dbReference>
<keyword evidence="6" id="KW-0418">Kinase</keyword>
<evidence type="ECO:0000256" key="5">
    <source>
        <dbReference type="ARBA" id="ARBA00022683"/>
    </source>
</evidence>
<dbReference type="Proteomes" id="UP000003697">
    <property type="component" value="Unassembled WGS sequence"/>
</dbReference>
<keyword evidence="9" id="KW-1185">Reference proteome</keyword>
<keyword evidence="4 8" id="KW-0808">Transferase</keyword>
<name>A0ABP2KQ61_STRVE</name>
<keyword evidence="3" id="KW-0762">Sugar transport</keyword>
<gene>
    <name evidence="8" type="primary">ptbA</name>
    <name evidence="8" type="ORF">HMPREF9425_0121</name>
</gene>
<sequence>MGQGVVIEPSQGELVSPVNGTVTVLFPTKHAVGIVSEEGVEMLMHIGMDTVSLDGKGFESHIKQGDKVVVGQQLISFDMDIIKEAGLVTETPVIITNQDDFQADVEGNLPRDIKRGDVLMIAHRTK</sequence>
<accession>A0ABP2KQ61</accession>
<organism evidence="8 9">
    <name type="scientific">Streptococcus vestibularis ATCC 49124</name>
    <dbReference type="NCBI Taxonomy" id="889206"/>
    <lineage>
        <taxon>Bacteria</taxon>
        <taxon>Bacillati</taxon>
        <taxon>Bacillota</taxon>
        <taxon>Bacilli</taxon>
        <taxon>Lactobacillales</taxon>
        <taxon>Streptococcaceae</taxon>
        <taxon>Streptococcus</taxon>
    </lineage>
</organism>
<evidence type="ECO:0000313" key="9">
    <source>
        <dbReference type="Proteomes" id="UP000003697"/>
    </source>
</evidence>
<comment type="subcellular location">
    <subcellularLocation>
        <location evidence="1">Cytoplasm</location>
    </subcellularLocation>
</comment>
<reference evidence="8 9" key="1">
    <citation type="submission" date="2011-01" db="EMBL/GenBank/DDBJ databases">
        <authorList>
            <person name="Muzny D."/>
            <person name="Qin X."/>
            <person name="Buhay C."/>
            <person name="Dugan-Rocha S."/>
            <person name="Ding Y."/>
            <person name="Chen G."/>
            <person name="Hawes A."/>
            <person name="Holder M."/>
            <person name="Jhangiani S."/>
            <person name="Johnson A."/>
            <person name="Khan Z."/>
            <person name="Li Z."/>
            <person name="Liu W."/>
            <person name="Liu X."/>
            <person name="Perez L."/>
            <person name="Shen H."/>
            <person name="Wang Q."/>
            <person name="Watt J."/>
            <person name="Xi L."/>
            <person name="Xin Y."/>
            <person name="Zhou J."/>
            <person name="Deng J."/>
            <person name="Jiang H."/>
            <person name="Liu Y."/>
            <person name="Qu J."/>
            <person name="Song X.-Z."/>
            <person name="Zhang L."/>
            <person name="Villasana D."/>
            <person name="Johnson A."/>
            <person name="Liu J."/>
            <person name="Liyanage D."/>
            <person name="Lorensuhewa L."/>
            <person name="Robinson T."/>
            <person name="Song A."/>
            <person name="Song B.-B."/>
            <person name="Dinh H."/>
            <person name="Thornton R."/>
            <person name="Coyle M."/>
            <person name="Francisco L."/>
            <person name="Jackson L."/>
            <person name="Javaid M."/>
            <person name="Korchina V."/>
            <person name="Kovar C."/>
            <person name="Mata R."/>
            <person name="Mathew T."/>
            <person name="Ngo R."/>
            <person name="Nguyen L."/>
            <person name="Nguyen N."/>
            <person name="Okwuonu G."/>
            <person name="Ongeri F."/>
            <person name="Pham C."/>
            <person name="Simmons D."/>
            <person name="Wilczek-Boney K."/>
            <person name="Hale W."/>
            <person name="Jakkamsetti A."/>
            <person name="Pham P."/>
            <person name="Ruth R."/>
            <person name="San Lucas F."/>
            <person name="Warren J."/>
            <person name="Zhang J."/>
            <person name="Zhao Z."/>
            <person name="Zhou C."/>
            <person name="Zhu D."/>
            <person name="Lee S."/>
            <person name="Bess C."/>
            <person name="Blankenburg K."/>
            <person name="Forbes L."/>
            <person name="Fu Q."/>
            <person name="Gubbala S."/>
            <person name="Hirani K."/>
            <person name="Jayaseelan J.C."/>
            <person name="Lara F."/>
            <person name="Munidasa M."/>
            <person name="Palculict T."/>
            <person name="Patil S."/>
            <person name="Pu L.-L."/>
            <person name="Saada N."/>
            <person name="Tang L."/>
            <person name="Weissenberger G."/>
            <person name="Zhu Y."/>
            <person name="Hemphill L."/>
            <person name="Shang Y."/>
            <person name="Youmans B."/>
            <person name="Ayvaz T."/>
            <person name="Ross M."/>
            <person name="Santibanez J."/>
            <person name="Aqrawi P."/>
            <person name="Gross S."/>
            <person name="Joshi V."/>
            <person name="Fowler G."/>
            <person name="Nazareth L."/>
            <person name="Reid J."/>
            <person name="Worley K."/>
            <person name="Petrosino J."/>
            <person name="Highlander S."/>
            <person name="Gibbs R."/>
        </authorList>
    </citation>
    <scope>NUCLEOTIDE SEQUENCE [LARGE SCALE GENOMIC DNA]</scope>
    <source>
        <strain evidence="8 9">ATCC 49124</strain>
    </source>
</reference>
<comment type="caution">
    <text evidence="8">The sequence shown here is derived from an EMBL/GenBank/DDBJ whole genome shotgun (WGS) entry which is preliminary data.</text>
</comment>
<dbReference type="PANTHER" id="PTHR45008">
    <property type="entry name" value="PTS SYSTEM GLUCOSE-SPECIFIC EIIA COMPONENT"/>
    <property type="match status" value="1"/>
</dbReference>
<dbReference type="EMBL" id="AEVI01000004">
    <property type="protein sequence ID" value="EFX97016.1"/>
    <property type="molecule type" value="Genomic_DNA"/>
</dbReference>
<evidence type="ECO:0000259" key="7">
    <source>
        <dbReference type="PROSITE" id="PS51093"/>
    </source>
</evidence>
<dbReference type="InterPro" id="IPR001127">
    <property type="entry name" value="PTS_EIIA_1_perm"/>
</dbReference>
<evidence type="ECO:0000256" key="1">
    <source>
        <dbReference type="ARBA" id="ARBA00004496"/>
    </source>
</evidence>
<dbReference type="Gene3D" id="2.70.70.10">
    <property type="entry name" value="Glucose Permease (Domain IIA)"/>
    <property type="match status" value="1"/>
</dbReference>
<protein>
    <submittedName>
        <fullName evidence="8">PTS system, glucose subfamily, IIA component</fullName>
        <ecNumber evidence="8">2.7.1.69</ecNumber>
    </submittedName>
</protein>
<dbReference type="SUPFAM" id="SSF51261">
    <property type="entry name" value="Duplicated hybrid motif"/>
    <property type="match status" value="1"/>
</dbReference>
<dbReference type="InterPro" id="IPR011055">
    <property type="entry name" value="Dup_hybrid_motif"/>
</dbReference>
<dbReference type="PROSITE" id="PS00371">
    <property type="entry name" value="PTS_EIIA_TYPE_1_HIS"/>
    <property type="match status" value="1"/>
</dbReference>
<feature type="domain" description="PTS EIIA type-1" evidence="7">
    <location>
        <begin position="1"/>
        <end position="97"/>
    </location>
</feature>
<evidence type="ECO:0000256" key="3">
    <source>
        <dbReference type="ARBA" id="ARBA00022597"/>
    </source>
</evidence>
<dbReference type="EC" id="2.7.1.69" evidence="8"/>
<dbReference type="InterPro" id="IPR050890">
    <property type="entry name" value="PTS_EIIA_component"/>
</dbReference>
<keyword evidence="2" id="KW-0813">Transport</keyword>
<keyword evidence="5" id="KW-0598">Phosphotransferase system</keyword>
<evidence type="ECO:0000256" key="6">
    <source>
        <dbReference type="ARBA" id="ARBA00022777"/>
    </source>
</evidence>
<proteinExistence type="predicted"/>